<dbReference type="Pfam" id="PF25168">
    <property type="entry name" value="Beta-prop_WDR36-Utp21_2nd"/>
    <property type="match status" value="1"/>
</dbReference>
<evidence type="ECO:0000256" key="2">
    <source>
        <dbReference type="ARBA" id="ARBA00022737"/>
    </source>
</evidence>
<organism evidence="4 5">
    <name type="scientific">Aphis gossypii</name>
    <name type="common">Cotton aphid</name>
    <dbReference type="NCBI Taxonomy" id="80765"/>
    <lineage>
        <taxon>Eukaryota</taxon>
        <taxon>Metazoa</taxon>
        <taxon>Ecdysozoa</taxon>
        <taxon>Arthropoda</taxon>
        <taxon>Hexapoda</taxon>
        <taxon>Insecta</taxon>
        <taxon>Pterygota</taxon>
        <taxon>Neoptera</taxon>
        <taxon>Paraneoptera</taxon>
        <taxon>Hemiptera</taxon>
        <taxon>Sternorrhyncha</taxon>
        <taxon>Aphidomorpha</taxon>
        <taxon>Aphidoidea</taxon>
        <taxon>Aphididae</taxon>
        <taxon>Aphidini</taxon>
        <taxon>Aphis</taxon>
        <taxon>Aphis</taxon>
    </lineage>
</organism>
<keyword evidence="2" id="KW-0677">Repeat</keyword>
<dbReference type="EMBL" id="OU899036">
    <property type="protein sequence ID" value="CAH1733040.1"/>
    <property type="molecule type" value="Genomic_DNA"/>
</dbReference>
<gene>
    <name evidence="4" type="ORF">APHIGO_LOCUS9421</name>
</gene>
<keyword evidence="5" id="KW-1185">Reference proteome</keyword>
<dbReference type="Proteomes" id="UP001154329">
    <property type="component" value="Chromosome 3"/>
</dbReference>
<dbReference type="SMART" id="SM00320">
    <property type="entry name" value="WD40"/>
    <property type="match status" value="5"/>
</dbReference>
<protein>
    <submittedName>
        <fullName evidence="4">Uncharacterized protein</fullName>
    </submittedName>
</protein>
<dbReference type="GO" id="GO:0006364">
    <property type="term" value="P:rRNA processing"/>
    <property type="evidence" value="ECO:0007669"/>
    <property type="project" value="TreeGrafter"/>
</dbReference>
<proteinExistence type="predicted"/>
<evidence type="ECO:0000313" key="5">
    <source>
        <dbReference type="Proteomes" id="UP001154329"/>
    </source>
</evidence>
<evidence type="ECO:0000313" key="4">
    <source>
        <dbReference type="EMBL" id="CAH1733040.1"/>
    </source>
</evidence>
<dbReference type="GO" id="GO:0034388">
    <property type="term" value="C:Pwp2p-containing subcomplex of 90S preribosome"/>
    <property type="evidence" value="ECO:0007669"/>
    <property type="project" value="TreeGrafter"/>
</dbReference>
<evidence type="ECO:0000256" key="1">
    <source>
        <dbReference type="ARBA" id="ARBA00022574"/>
    </source>
</evidence>
<evidence type="ECO:0000256" key="3">
    <source>
        <dbReference type="PROSITE-ProRule" id="PRU00221"/>
    </source>
</evidence>
<feature type="repeat" description="WD" evidence="3">
    <location>
        <begin position="182"/>
        <end position="223"/>
    </location>
</feature>
<dbReference type="InterPro" id="IPR036322">
    <property type="entry name" value="WD40_repeat_dom_sf"/>
</dbReference>
<name>A0A9P0JE22_APHGO</name>
<dbReference type="Gene3D" id="2.130.10.10">
    <property type="entry name" value="YVTN repeat-like/Quinoprotein amine dehydrogenase"/>
    <property type="match status" value="1"/>
</dbReference>
<dbReference type="InterPro" id="IPR019775">
    <property type="entry name" value="WD40_repeat_CS"/>
</dbReference>
<dbReference type="InterPro" id="IPR001680">
    <property type="entry name" value="WD40_rpt"/>
</dbReference>
<sequence length="276" mass="31003">MPPISTFTSETTRDKEWDSIVAVHRGIPTVTTWSFDKSKMGEHKLCHERFKKNVSGQKGISATCACLTHCGNFAVVGYSSGHIDKYNIQSGLHRGTYGEPIAHKCVRGVYVDTLNQIMVSGGSDTFLKFWNFKKLNLLSKLELDDTVSLFSWHTESSFLAVALDNYNISLVDIDTRTIIRKFTGHRGLLTDLTFSPDSRWLVSSAMDSTIRTWDIPSSSLIDILKVDTPCVSLTFSSTGSYLGTAHADRLGIFLWLNQTIYNHVSMNIFPNWKFKT</sequence>
<dbReference type="AlphaFoldDB" id="A0A9P0JE22"/>
<dbReference type="GO" id="GO:0032040">
    <property type="term" value="C:small-subunit processome"/>
    <property type="evidence" value="ECO:0007669"/>
    <property type="project" value="TreeGrafter"/>
</dbReference>
<dbReference type="InterPro" id="IPR015943">
    <property type="entry name" value="WD40/YVTN_repeat-like_dom_sf"/>
</dbReference>
<dbReference type="PANTHER" id="PTHR22840:SF12">
    <property type="entry name" value="WD REPEAT-CONTAINING PROTEIN 36"/>
    <property type="match status" value="1"/>
</dbReference>
<reference evidence="4" key="2">
    <citation type="submission" date="2022-10" db="EMBL/GenBank/DDBJ databases">
        <authorList>
            <consortium name="ENA_rothamsted_submissions"/>
            <consortium name="culmorum"/>
            <person name="King R."/>
        </authorList>
    </citation>
    <scope>NUCLEOTIDE SEQUENCE</scope>
</reference>
<dbReference type="PROSITE" id="PS00678">
    <property type="entry name" value="WD_REPEATS_1"/>
    <property type="match status" value="1"/>
</dbReference>
<reference evidence="4" key="1">
    <citation type="submission" date="2022-02" db="EMBL/GenBank/DDBJ databases">
        <authorList>
            <person name="King R."/>
        </authorList>
    </citation>
    <scope>NUCLEOTIDE SEQUENCE</scope>
</reference>
<dbReference type="PROSITE" id="PS50082">
    <property type="entry name" value="WD_REPEATS_2"/>
    <property type="match status" value="1"/>
</dbReference>
<dbReference type="SUPFAM" id="SSF50978">
    <property type="entry name" value="WD40 repeat-like"/>
    <property type="match status" value="1"/>
</dbReference>
<dbReference type="PANTHER" id="PTHR22840">
    <property type="entry name" value="WD REPEAT-CONTAINING PROTEIN 36"/>
    <property type="match status" value="1"/>
</dbReference>
<accession>A0A9P0JE22</accession>
<keyword evidence="1 3" id="KW-0853">WD repeat</keyword>
<dbReference type="PROSITE" id="PS50294">
    <property type="entry name" value="WD_REPEATS_REGION"/>
    <property type="match status" value="1"/>
</dbReference>